<dbReference type="PANTHER" id="PTHR43781:SF1">
    <property type="entry name" value="SACCHAROPINE DEHYDROGENASE"/>
    <property type="match status" value="1"/>
</dbReference>
<gene>
    <name evidence="3" type="ORF">G5B91_06830</name>
</gene>
<evidence type="ECO:0000259" key="1">
    <source>
        <dbReference type="Pfam" id="PF03435"/>
    </source>
</evidence>
<dbReference type="RefSeq" id="WP_024767599.1">
    <property type="nucleotide sequence ID" value="NZ_CP049140.1"/>
</dbReference>
<sequence length="371" mass="41453">MNTDYPVVVYGASGYTARLIAEHLRDMGVPFIAAGRNRKRIEESMRMVPGIENARYEIVELEHSVEALSQLLKGRKVICNTVGPFMRYNLEVAEACLRNGVHYLDTTGEQSAILQLDEHFGQEFAKAGLVMVPSTAYMYGVSEIGARYCLETPGVDSLRLHGIGNAVPTVASAQTILDAVRHPCYYLKDNELVRYPGIENGKVCTPSGEVLVTSNWGGSSNPIWFRRDGRVRNCKMDVAIWNQELYKKELEIERAHKVQLQWMPEEQLVQLLDHMAKEVTPDTPPRESRQVHRSIDICLGTGNNVAVKTTLFSTGGYLTTGLLQAYAARRLIVETPRVTGLRSPSEVFGHRELMGALQSWGYAAIKVERIV</sequence>
<dbReference type="Pfam" id="PF19362">
    <property type="entry name" value="DUF5938"/>
    <property type="match status" value="1"/>
</dbReference>
<accession>A0A6G6ISM1</accession>
<dbReference type="Pfam" id="PF03435">
    <property type="entry name" value="Sacchrp_dh_NADP"/>
    <property type="match status" value="1"/>
</dbReference>
<dbReference type="EMBL" id="CP049140">
    <property type="protein sequence ID" value="QIE85994.1"/>
    <property type="molecule type" value="Genomic_DNA"/>
</dbReference>
<dbReference type="SUPFAM" id="SSF51735">
    <property type="entry name" value="NAD(P)-binding Rossmann-fold domains"/>
    <property type="match status" value="1"/>
</dbReference>
<dbReference type="Gene3D" id="3.40.50.720">
    <property type="entry name" value="NAD(P)-binding Rossmann-like Domain"/>
    <property type="match status" value="1"/>
</dbReference>
<dbReference type="PANTHER" id="PTHR43781">
    <property type="entry name" value="SACCHAROPINE DEHYDROGENASE"/>
    <property type="match status" value="1"/>
</dbReference>
<dbReference type="Proteomes" id="UP000501063">
    <property type="component" value="Chromosome"/>
</dbReference>
<organism evidence="3 4">
    <name type="scientific">Pseudomonas nitroreducens</name>
    <dbReference type="NCBI Taxonomy" id="46680"/>
    <lineage>
        <taxon>Bacteria</taxon>
        <taxon>Pseudomonadati</taxon>
        <taxon>Pseudomonadota</taxon>
        <taxon>Gammaproteobacteria</taxon>
        <taxon>Pseudomonadales</taxon>
        <taxon>Pseudomonadaceae</taxon>
        <taxon>Pseudomonas</taxon>
    </lineage>
</organism>
<dbReference type="KEGG" id="pnt:G5B91_06830"/>
<evidence type="ECO:0000259" key="2">
    <source>
        <dbReference type="Pfam" id="PF19362"/>
    </source>
</evidence>
<feature type="domain" description="DUF5938" evidence="2">
    <location>
        <begin position="142"/>
        <end position="363"/>
    </location>
</feature>
<feature type="domain" description="Saccharopine dehydrogenase NADP binding" evidence="1">
    <location>
        <begin position="7"/>
        <end position="120"/>
    </location>
</feature>
<proteinExistence type="predicted"/>
<reference evidence="3 4" key="1">
    <citation type="submission" date="2020-02" db="EMBL/GenBank/DDBJ databases">
        <title>Integrative conjugative elements (ICEs) and plasmids drive adaptation of Pseudomonas nitroreducens strain HBP1 to wastewater environment.</title>
        <authorList>
            <person name="Sentchilo V."/>
            <person name="Carraro N."/>
            <person name="Bertelli C."/>
            <person name="van der Meer J.R."/>
        </authorList>
    </citation>
    <scope>NUCLEOTIDE SEQUENCE [LARGE SCALE GENOMIC DNA]</scope>
    <source>
        <strain evidence="3 4">HBP1</strain>
    </source>
</reference>
<dbReference type="AlphaFoldDB" id="A0A6G6ISM1"/>
<evidence type="ECO:0000313" key="3">
    <source>
        <dbReference type="EMBL" id="QIE85994.1"/>
    </source>
</evidence>
<dbReference type="InterPro" id="IPR045982">
    <property type="entry name" value="DUF5938"/>
</dbReference>
<protein>
    <submittedName>
        <fullName evidence="3">Uncharacterized protein</fullName>
    </submittedName>
</protein>
<name>A0A6G6ISM1_PSENT</name>
<evidence type="ECO:0000313" key="4">
    <source>
        <dbReference type="Proteomes" id="UP000501063"/>
    </source>
</evidence>
<dbReference type="InterPro" id="IPR005097">
    <property type="entry name" value="Sacchrp_dh_NADP-bd"/>
</dbReference>
<dbReference type="InterPro" id="IPR036291">
    <property type="entry name" value="NAD(P)-bd_dom_sf"/>
</dbReference>